<accession>A0A2H3AIU6</accession>
<evidence type="ECO:0000313" key="2">
    <source>
        <dbReference type="Proteomes" id="UP000218334"/>
    </source>
</evidence>
<dbReference type="EMBL" id="KZ293520">
    <property type="protein sequence ID" value="PBK58889.1"/>
    <property type="molecule type" value="Genomic_DNA"/>
</dbReference>
<evidence type="ECO:0000313" key="1">
    <source>
        <dbReference type="EMBL" id="PBK58889.1"/>
    </source>
</evidence>
<reference evidence="2" key="1">
    <citation type="journal article" date="2017" name="Nat. Ecol. Evol.">
        <title>Genome expansion and lineage-specific genetic innovations in the forest pathogenic fungi Armillaria.</title>
        <authorList>
            <person name="Sipos G."/>
            <person name="Prasanna A.N."/>
            <person name="Walter M.C."/>
            <person name="O'Connor E."/>
            <person name="Balint B."/>
            <person name="Krizsan K."/>
            <person name="Kiss B."/>
            <person name="Hess J."/>
            <person name="Varga T."/>
            <person name="Slot J."/>
            <person name="Riley R."/>
            <person name="Boka B."/>
            <person name="Rigling D."/>
            <person name="Barry K."/>
            <person name="Lee J."/>
            <person name="Mihaltcheva S."/>
            <person name="LaButti K."/>
            <person name="Lipzen A."/>
            <person name="Waldron R."/>
            <person name="Moloney N.M."/>
            <person name="Sperisen C."/>
            <person name="Kredics L."/>
            <person name="Vagvoelgyi C."/>
            <person name="Patrignani A."/>
            <person name="Fitzpatrick D."/>
            <person name="Nagy I."/>
            <person name="Doyle S."/>
            <person name="Anderson J.B."/>
            <person name="Grigoriev I.V."/>
            <person name="Gueldener U."/>
            <person name="Muensterkoetter M."/>
            <person name="Nagy L.G."/>
        </authorList>
    </citation>
    <scope>NUCLEOTIDE SEQUENCE [LARGE SCALE GENOMIC DNA]</scope>
    <source>
        <strain evidence="2">28-4</strain>
    </source>
</reference>
<protein>
    <submittedName>
        <fullName evidence="1">Uncharacterized protein</fullName>
    </submittedName>
</protein>
<organism evidence="1 2">
    <name type="scientific">Armillaria solidipes</name>
    <dbReference type="NCBI Taxonomy" id="1076256"/>
    <lineage>
        <taxon>Eukaryota</taxon>
        <taxon>Fungi</taxon>
        <taxon>Dikarya</taxon>
        <taxon>Basidiomycota</taxon>
        <taxon>Agaricomycotina</taxon>
        <taxon>Agaricomycetes</taxon>
        <taxon>Agaricomycetidae</taxon>
        <taxon>Agaricales</taxon>
        <taxon>Marasmiineae</taxon>
        <taxon>Physalacriaceae</taxon>
        <taxon>Armillaria</taxon>
    </lineage>
</organism>
<name>A0A2H3AIU6_9AGAR</name>
<dbReference type="AlphaFoldDB" id="A0A2H3AIU6"/>
<dbReference type="Proteomes" id="UP000218334">
    <property type="component" value="Unassembled WGS sequence"/>
</dbReference>
<proteinExistence type="predicted"/>
<sequence length="77" mass="8160">MRIREAHSGRTSPRPSGANCWTTIVGISHRLLMTGYTLVNSTAISSSKTFDNTAAFKHASAAITQSANMAHASARLA</sequence>
<keyword evidence="2" id="KW-1185">Reference proteome</keyword>
<gene>
    <name evidence="1" type="ORF">ARMSODRAFT_81985</name>
</gene>